<dbReference type="Proteomes" id="UP000010931">
    <property type="component" value="Unassembled WGS sequence"/>
</dbReference>
<evidence type="ECO:0000313" key="2">
    <source>
        <dbReference type="EMBL" id="ELP64622.1"/>
    </source>
</evidence>
<reference evidence="2 3" key="1">
    <citation type="journal article" date="2011" name="Plasmid">
        <title>Streptomyces turgidiscabies Car8 contains a modular pathogenicity island that shares virulence genes with other actinobacterial plant pathogens.</title>
        <authorList>
            <person name="Huguet-Tapia J.C."/>
            <person name="Badger J.H."/>
            <person name="Loria R."/>
            <person name="Pettis G.S."/>
        </authorList>
    </citation>
    <scope>NUCLEOTIDE SEQUENCE [LARGE SCALE GENOMIC DNA]</scope>
    <source>
        <strain evidence="2 3">Car8</strain>
    </source>
</reference>
<feature type="compositionally biased region" description="Basic and acidic residues" evidence="1">
    <location>
        <begin position="11"/>
        <end position="31"/>
    </location>
</feature>
<evidence type="ECO:0000256" key="1">
    <source>
        <dbReference type="SAM" id="MobiDB-lite"/>
    </source>
</evidence>
<name>L7F043_STRT8</name>
<organism evidence="2 3">
    <name type="scientific">Streptomyces turgidiscabies (strain Car8)</name>
    <dbReference type="NCBI Taxonomy" id="698760"/>
    <lineage>
        <taxon>Bacteria</taxon>
        <taxon>Bacillati</taxon>
        <taxon>Actinomycetota</taxon>
        <taxon>Actinomycetes</taxon>
        <taxon>Kitasatosporales</taxon>
        <taxon>Streptomycetaceae</taxon>
        <taxon>Streptomyces</taxon>
    </lineage>
</organism>
<feature type="compositionally biased region" description="Polar residues" evidence="1">
    <location>
        <begin position="33"/>
        <end position="47"/>
    </location>
</feature>
<dbReference type="EMBL" id="AEJB01000441">
    <property type="protein sequence ID" value="ELP64622.1"/>
    <property type="molecule type" value="Genomic_DNA"/>
</dbReference>
<evidence type="ECO:0000313" key="3">
    <source>
        <dbReference type="Proteomes" id="UP000010931"/>
    </source>
</evidence>
<keyword evidence="3" id="KW-1185">Reference proteome</keyword>
<dbReference type="AlphaFoldDB" id="L7F043"/>
<protein>
    <submittedName>
        <fullName evidence="2">Uncharacterized protein</fullName>
    </submittedName>
</protein>
<sequence>MRRTLVAQRGRTQDDGPHARPDRRREADARNMMKTTLGSDGPTSGTSPIIERYLVRLPLDNSARTCARCRCSRCSY</sequence>
<proteinExistence type="predicted"/>
<gene>
    <name evidence="2" type="ORF">STRTUCAR8_09196</name>
</gene>
<comment type="caution">
    <text evidence="2">The sequence shown here is derived from an EMBL/GenBank/DDBJ whole genome shotgun (WGS) entry which is preliminary data.</text>
</comment>
<accession>L7F043</accession>
<feature type="region of interest" description="Disordered" evidence="1">
    <location>
        <begin position="1"/>
        <end position="47"/>
    </location>
</feature>